<evidence type="ECO:0000313" key="2">
    <source>
        <dbReference type="EMBL" id="ATA82299.1"/>
    </source>
</evidence>
<dbReference type="AlphaFoldDB" id="A0A250FAY3"/>
<name>A0A250FAY3_9FLAO</name>
<evidence type="ECO:0000313" key="3">
    <source>
        <dbReference type="Proteomes" id="UP000217276"/>
    </source>
</evidence>
<dbReference type="Proteomes" id="UP000217276">
    <property type="component" value="Chromosome"/>
</dbReference>
<dbReference type="KEGG" id="clk:CGC53_08055"/>
<organism evidence="2 3">
    <name type="scientific">Capnocytophaga leadbetteri</name>
    <dbReference type="NCBI Taxonomy" id="327575"/>
    <lineage>
        <taxon>Bacteria</taxon>
        <taxon>Pseudomonadati</taxon>
        <taxon>Bacteroidota</taxon>
        <taxon>Flavobacteriia</taxon>
        <taxon>Flavobacteriales</taxon>
        <taxon>Flavobacteriaceae</taxon>
        <taxon>Capnocytophaga</taxon>
    </lineage>
</organism>
<dbReference type="Pfam" id="PF14088">
    <property type="entry name" value="DUF4268"/>
    <property type="match status" value="1"/>
</dbReference>
<gene>
    <name evidence="2" type="ORF">CGC53_08055</name>
</gene>
<reference evidence="3" key="1">
    <citation type="submission" date="2017-06" db="EMBL/GenBank/DDBJ databases">
        <title>Capnocytophaga spp. assemblies.</title>
        <authorList>
            <person name="Gulvik C.A."/>
        </authorList>
    </citation>
    <scope>NUCLEOTIDE SEQUENCE [LARGE SCALE GENOMIC DNA]</scope>
    <source>
        <strain evidence="3">H6253</strain>
    </source>
</reference>
<evidence type="ECO:0000259" key="1">
    <source>
        <dbReference type="Pfam" id="PF14088"/>
    </source>
</evidence>
<accession>A0A250FAY3</accession>
<dbReference type="InterPro" id="IPR025364">
    <property type="entry name" value="DUF4268"/>
</dbReference>
<feature type="domain" description="DUF4268" evidence="1">
    <location>
        <begin position="10"/>
        <end position="137"/>
    </location>
</feature>
<dbReference type="RefSeq" id="WP_095914328.1">
    <property type="nucleotide sequence ID" value="NZ_CAUQLL010000008.1"/>
</dbReference>
<dbReference type="EMBL" id="CP022384">
    <property type="protein sequence ID" value="ATA82299.1"/>
    <property type="molecule type" value="Genomic_DNA"/>
</dbReference>
<keyword evidence="3" id="KW-1185">Reference proteome</keyword>
<sequence length="146" mass="17387">MYSKAEAKKLRENFWTSFGKSFPRKWTLYDTKIKDFSFKFSFDLKKARVLIAIEDSDKEKRALYYNKMLSLKNILQTDFLPDAIYEEHLILDNQKEISAIYIEKTGVSIHNKATWQEVMIFLNDGMAQIEAFWAEYKDIIVENDEF</sequence>
<protein>
    <recommendedName>
        <fullName evidence="1">DUF4268 domain-containing protein</fullName>
    </recommendedName>
</protein>
<proteinExistence type="predicted"/>